<dbReference type="Pfam" id="PF00109">
    <property type="entry name" value="ketoacyl-synt"/>
    <property type="match status" value="1"/>
</dbReference>
<dbReference type="Gene3D" id="3.40.366.10">
    <property type="entry name" value="Malonyl-Coenzyme A Acyl Carrier Protein, domain 2"/>
    <property type="match status" value="1"/>
</dbReference>
<dbReference type="Pfam" id="PF16197">
    <property type="entry name" value="KAsynt_C_assoc"/>
    <property type="match status" value="1"/>
</dbReference>
<dbReference type="InterPro" id="IPR020841">
    <property type="entry name" value="PKS_Beta-ketoAc_synthase_dom"/>
</dbReference>
<dbReference type="Gene3D" id="3.10.129.110">
    <property type="entry name" value="Polyketide synthase dehydratase"/>
    <property type="match status" value="1"/>
</dbReference>
<dbReference type="InterPro" id="IPR001227">
    <property type="entry name" value="Ac_transferase_dom_sf"/>
</dbReference>
<keyword evidence="3" id="KW-0808">Transferase</keyword>
<dbReference type="SUPFAM" id="SSF51735">
    <property type="entry name" value="NAD(P)-binding Rossmann-fold domains"/>
    <property type="match status" value="2"/>
</dbReference>
<dbReference type="InterPro" id="IPR016035">
    <property type="entry name" value="Acyl_Trfase/lysoPLipase"/>
</dbReference>
<proteinExistence type="predicted"/>
<dbReference type="Pfam" id="PF02801">
    <property type="entry name" value="Ketoacyl-synt_C"/>
    <property type="match status" value="1"/>
</dbReference>
<reference evidence="10" key="1">
    <citation type="submission" date="2017-04" db="EMBL/GenBank/DDBJ databases">
        <authorList>
            <person name="Varghese N."/>
            <person name="Submissions S."/>
        </authorList>
    </citation>
    <scope>NUCLEOTIDE SEQUENCE [LARGE SCALE GENOMIC DNA]</scope>
    <source>
        <strain evidence="10">RKEM611</strain>
    </source>
</reference>
<evidence type="ECO:0000256" key="5">
    <source>
        <dbReference type="SAM" id="MobiDB-lite"/>
    </source>
</evidence>
<dbReference type="InterPro" id="IPR036291">
    <property type="entry name" value="NAD(P)-bd_dom_sf"/>
</dbReference>
<dbReference type="Pfam" id="PF14765">
    <property type="entry name" value="PS-DH"/>
    <property type="match status" value="1"/>
</dbReference>
<feature type="active site" description="Proton acceptor; for dehydratase activity" evidence="4">
    <location>
        <position position="1919"/>
    </location>
</feature>
<dbReference type="CDD" id="cd08953">
    <property type="entry name" value="KR_2_SDR_x"/>
    <property type="match status" value="1"/>
</dbReference>
<dbReference type="InterPro" id="IPR049900">
    <property type="entry name" value="PKS_mFAS_DH"/>
</dbReference>
<dbReference type="SUPFAM" id="SSF47336">
    <property type="entry name" value="ACP-like"/>
    <property type="match status" value="3"/>
</dbReference>
<dbReference type="OrthoDB" id="5476655at2"/>
<feature type="compositionally biased region" description="Polar residues" evidence="5">
    <location>
        <begin position="934"/>
        <end position="946"/>
    </location>
</feature>
<feature type="region of interest" description="N-terminal hotdog fold" evidence="4">
    <location>
        <begin position="1881"/>
        <end position="2007"/>
    </location>
</feature>
<dbReference type="GO" id="GO:0004315">
    <property type="term" value="F:3-oxoacyl-[acyl-carrier-protein] synthase activity"/>
    <property type="evidence" value="ECO:0007669"/>
    <property type="project" value="InterPro"/>
</dbReference>
<dbReference type="Proteomes" id="UP000192907">
    <property type="component" value="Unassembled WGS sequence"/>
</dbReference>
<gene>
    <name evidence="9" type="ORF">SAMN06296036_109195</name>
</gene>
<dbReference type="PANTHER" id="PTHR43074:SF1">
    <property type="entry name" value="BETA-KETOACYL SYNTHASE FAMILY PROTEIN-RELATED"/>
    <property type="match status" value="1"/>
</dbReference>
<feature type="domain" description="Ketosynthase family 3 (KS3)" evidence="7">
    <location>
        <begin position="5"/>
        <end position="459"/>
    </location>
</feature>
<dbReference type="InterPro" id="IPR013968">
    <property type="entry name" value="PKS_KR"/>
</dbReference>
<dbReference type="InterPro" id="IPR016039">
    <property type="entry name" value="Thiolase-like"/>
</dbReference>
<dbReference type="InterPro" id="IPR042104">
    <property type="entry name" value="PKS_dehydratase_sf"/>
</dbReference>
<feature type="domain" description="Carrier" evidence="6">
    <location>
        <begin position="1292"/>
        <end position="1372"/>
    </location>
</feature>
<feature type="active site" description="Proton donor; for dehydratase activity" evidence="4">
    <location>
        <position position="2091"/>
    </location>
</feature>
<dbReference type="InterPro" id="IPR052568">
    <property type="entry name" value="PKS-FAS_Synthase"/>
</dbReference>
<dbReference type="PROSITE" id="PS52019">
    <property type="entry name" value="PKS_MFAS_DH"/>
    <property type="match status" value="1"/>
</dbReference>
<dbReference type="InterPro" id="IPR016036">
    <property type="entry name" value="Malonyl_transacylase_ACP-bd"/>
</dbReference>
<evidence type="ECO:0000259" key="6">
    <source>
        <dbReference type="PROSITE" id="PS50075"/>
    </source>
</evidence>
<feature type="domain" description="Carrier" evidence="6">
    <location>
        <begin position="1087"/>
        <end position="1164"/>
    </location>
</feature>
<feature type="region of interest" description="C-terminal hotdog fold" evidence="4">
    <location>
        <begin position="2024"/>
        <end position="2172"/>
    </location>
</feature>
<evidence type="ECO:0000259" key="7">
    <source>
        <dbReference type="PROSITE" id="PS52004"/>
    </source>
</evidence>
<evidence type="ECO:0000313" key="10">
    <source>
        <dbReference type="Proteomes" id="UP000192907"/>
    </source>
</evidence>
<protein>
    <submittedName>
        <fullName evidence="9">Polyketide-type polyunsaturated fatty acid synthase PfaA</fullName>
    </submittedName>
</protein>
<dbReference type="SUPFAM" id="SSF52151">
    <property type="entry name" value="FabD/lysophospholipase-like"/>
    <property type="match status" value="1"/>
</dbReference>
<dbReference type="GO" id="GO:0006633">
    <property type="term" value="P:fatty acid biosynthetic process"/>
    <property type="evidence" value="ECO:0007669"/>
    <property type="project" value="InterPro"/>
</dbReference>
<dbReference type="Gene3D" id="1.10.1200.10">
    <property type="entry name" value="ACP-like"/>
    <property type="match status" value="3"/>
</dbReference>
<accession>A0A1Y6BWC9</accession>
<dbReference type="PROSITE" id="PS00606">
    <property type="entry name" value="KS3_1"/>
    <property type="match status" value="1"/>
</dbReference>
<organism evidence="9 10">
    <name type="scientific">Pseudobacteriovorax antillogorgiicola</name>
    <dbReference type="NCBI Taxonomy" id="1513793"/>
    <lineage>
        <taxon>Bacteria</taxon>
        <taxon>Pseudomonadati</taxon>
        <taxon>Bdellovibrionota</taxon>
        <taxon>Oligoflexia</taxon>
        <taxon>Oligoflexales</taxon>
        <taxon>Pseudobacteriovoracaceae</taxon>
        <taxon>Pseudobacteriovorax</taxon>
    </lineage>
</organism>
<evidence type="ECO:0000256" key="1">
    <source>
        <dbReference type="ARBA" id="ARBA00022450"/>
    </source>
</evidence>
<feature type="region of interest" description="Disordered" evidence="5">
    <location>
        <begin position="1007"/>
        <end position="1035"/>
    </location>
</feature>
<dbReference type="Pfam" id="PF00698">
    <property type="entry name" value="Acyl_transf_1"/>
    <property type="match status" value="1"/>
</dbReference>
<dbReference type="InterPro" id="IPR036736">
    <property type="entry name" value="ACP-like_sf"/>
</dbReference>
<feature type="region of interest" description="Disordered" evidence="5">
    <location>
        <begin position="1050"/>
        <end position="1083"/>
    </location>
</feature>
<dbReference type="InterPro" id="IPR009081">
    <property type="entry name" value="PP-bd_ACP"/>
</dbReference>
<dbReference type="PROSITE" id="PS52004">
    <property type="entry name" value="KS3_2"/>
    <property type="match status" value="1"/>
</dbReference>
<dbReference type="InterPro" id="IPR049551">
    <property type="entry name" value="PKS_DH_C"/>
</dbReference>
<feature type="domain" description="PKS/mFAS DH" evidence="8">
    <location>
        <begin position="1881"/>
        <end position="2172"/>
    </location>
</feature>
<dbReference type="Pfam" id="PF00550">
    <property type="entry name" value="PP-binding"/>
    <property type="match status" value="3"/>
</dbReference>
<dbReference type="Gene3D" id="3.40.50.720">
    <property type="entry name" value="NAD(P)-binding Rossmann-like Domain"/>
    <property type="match status" value="1"/>
</dbReference>
<dbReference type="SMART" id="SM00827">
    <property type="entry name" value="PKS_AT"/>
    <property type="match status" value="1"/>
</dbReference>
<keyword evidence="1" id="KW-0596">Phosphopantetheine</keyword>
<dbReference type="Pfam" id="PF08659">
    <property type="entry name" value="KR"/>
    <property type="match status" value="1"/>
</dbReference>
<evidence type="ECO:0000313" key="9">
    <source>
        <dbReference type="EMBL" id="SMF30762.1"/>
    </source>
</evidence>
<dbReference type="InterPro" id="IPR014031">
    <property type="entry name" value="Ketoacyl_synth_C"/>
</dbReference>
<dbReference type="PROSITE" id="PS50075">
    <property type="entry name" value="CARRIER"/>
    <property type="match status" value="3"/>
</dbReference>
<evidence type="ECO:0000259" key="8">
    <source>
        <dbReference type="PROSITE" id="PS52019"/>
    </source>
</evidence>
<dbReference type="InterPro" id="IPR032821">
    <property type="entry name" value="PKS_assoc"/>
</dbReference>
<dbReference type="Gene3D" id="3.40.47.10">
    <property type="match status" value="1"/>
</dbReference>
<keyword evidence="2" id="KW-0597">Phosphoprotein</keyword>
<dbReference type="SMART" id="SM00822">
    <property type="entry name" value="PKS_KR"/>
    <property type="match status" value="1"/>
</dbReference>
<dbReference type="InterPro" id="IPR057326">
    <property type="entry name" value="KR_dom"/>
</dbReference>
<feature type="domain" description="Carrier" evidence="6">
    <location>
        <begin position="1186"/>
        <end position="1266"/>
    </location>
</feature>
<keyword evidence="10" id="KW-1185">Reference proteome</keyword>
<dbReference type="SMART" id="SM00825">
    <property type="entry name" value="PKS_KS"/>
    <property type="match status" value="1"/>
</dbReference>
<evidence type="ECO:0000256" key="2">
    <source>
        <dbReference type="ARBA" id="ARBA00022553"/>
    </source>
</evidence>
<name>A0A1Y6BWC9_9BACT</name>
<sequence length="2185" mass="237769">MSELHEPLAVVGIGCLFPESDSLEEYWSLIKNGRDAIREIPYTHWNPDDYYNQDPKAPDQTYGRTGGFLRPHKFDPLRYGISPQAIEATDTTQLLGMVVAEKALESAGYGPDQDFDRERTSCILGVTGTLELVVPLGARLGHPIWKKALLGAGLSEDQAQSIVDEVSDSYVPWQEASFPGLLGNVVAGRIANRFDLGGTNSVVDAACASSLSAIRTAAMELQSRRADMVITGGMDTFNDIFMYMCFSKTPALSKGGHAKPFDANGDGTVLGEGLGAVVLKRLSDAERDGDRIFAKIIGIGSSSDGKGKAIYAPSTKGQTKALRNAYREAGISPATVDLVECHGTGTKVGDGIELKALKEVYRDLGGQGQWCTIGSVKSQIGHTKAAAGAAGLIKAIMALHHKTLPPTIKVDEPHPEFEGSPFILRQAPCPWPKPSNHPRRAAISAFGFGGSNFHCILEEHGSDKVASDFDTDQDILVYSAPHREAMLAILEQELESLAKFGGAELSRKSRERLDLSHGLRVGILVANGAYESQLEAALKLIKHDANSDHGAPKGIFFNDGSGVNGKLAVLFSGQGSQYPGMLSQFMSESQLAQQSYSQALSLNGSTLSQAMYPGKAFTSGEASHHKKQLARTDLAQPAIGAVSAGLWKTLQEFGVKADLLGGHSFGELTALYAAGVYDEETFHQLAMIRGTLMASAASDLGGMMAIMAPVAQVQEFLDAHSWDLVIANHNAPEQAVIAGPKDQIDEASKALKKSGLRGKVLTVGAAFHSPIMANTVRPFYDRIAEFDFQLAQTPVYSNTLGKAYEADGEGIRKILSEQLAKSVRFVDELESMYQDGARRFLEVGPGKVLSGLVNKTLGHNSDIAIMHCDDGQGGVSGVLAVLLELFVSGETIDFSRWHKDWRIPHQQAPSFAIEITGANYKSDRPIRKAKSIKDANSNSNKQSETNNHTEHGPMDDSQNQSRDHRMDKHLEALQDMQKQTAELHRQFLENQAQSQRILHDLVLMQRGHEPTPGASAGSRERSDQQTSESRGMYSSVYTASDVIVPEAPEEKPRLQAAHETSVENQESEIQRKGATKSEAMPEGGAQDNVMTAVQGLIAEKTGYPQDMLSQEMSLEEDLGIDSIKRVEIFSALQDQFSSLSDADPEDLNNLRTIADIASYLGAEEVTVAHVDAVNPLPIANGNDTQSPVGSTEDKVLEIIGEKTGYPRDMLHMEMALEEDLGIDSIKRVEIISALQSYFPSIEQMAAEDLGDLRTVEQLVFALNEDQAVGHASGEGANLPKADHEAEPVAIEDAAQGLEEAIFTVIAEKTGYPTDMLRAEMELESDLGIDSIKRVEIFSTLGESYPELASADQEELADLQTLGDVIAYLDRDASDEGGSTSVEDRFDLGDVLAEIPAEEEDSPGADPDELGDDPFVATTELPRQILELETVDNLGNDIPNLEPGAKVWVCDDGSNLARNIVLKLREKGFKPKLVSTSFVDRLKAPDDLDGLIILGPVKLEGSPSRFLSNCFKMLKLCAPALKSGENKLFSVVTRNGGKFGLDGLDSLSQVYAGALSGLAKTVAREWPEIRASHIDLARDFSDGFEAAFRLIHGFIFGTDLELGVASQSYFRPRLVSADLDGQMDIDLGPEDTVIITGGARGVTACIAKQLAERTQARLVLWGRTERAKDLPDWALSGLSEADLKQKIMSESKLSSPKALESAYQQLIRKVELHQNIEAIKSKGSEVYYQTVDVSQESQMREALDKIEEKFGKVSGLIHGAGVLADHFIEELDDQDFQQVLDTKIKLIGLVEQRLLDLKYLALFSSSTGRFGRKGQLAYAVANEALNKFSQFYKKSVPNCHTVAINWGPWDGGMVNDGLKKLFTAEGIDVIPLEMGAEFLLRELALGDQGEVVAIATTGLRHAVDESELFSFESWPILKSHVMKHRGVVPSVVLMELMIAAAKKRNADWYFKGVSEFKVLKGITLAQGDQVRYELESEEGADIPGGRSIPVRLWSVQGGQRFLTASAEVQLYKEWHDDQRSAQIEIAGVLEKPSLDDVYGDCLFHGDDLQGLTSIRDLADEGVVGTSLTQAAPEQWARSCPLNQWHADPLALDVSFQLAVVWSQKVCGARCLPTGFRSYIQYRAFPKEGCEIRLKVDHRSAKQFEATIEYVADGQLIALMTGYAAVMDESLGQSFRENSLEEATAEI</sequence>
<dbReference type="InterPro" id="IPR014030">
    <property type="entry name" value="Ketoacyl_synth_N"/>
</dbReference>
<feature type="region of interest" description="Disordered" evidence="5">
    <location>
        <begin position="930"/>
        <end position="963"/>
    </location>
</feature>
<dbReference type="SUPFAM" id="SSF53901">
    <property type="entry name" value="Thiolase-like"/>
    <property type="match status" value="1"/>
</dbReference>
<dbReference type="CDD" id="cd00833">
    <property type="entry name" value="PKS"/>
    <property type="match status" value="1"/>
</dbReference>
<dbReference type="RefSeq" id="WP_132319170.1">
    <property type="nucleotide sequence ID" value="NZ_FWZT01000009.1"/>
</dbReference>
<dbReference type="InterPro" id="IPR018201">
    <property type="entry name" value="Ketoacyl_synth_AS"/>
</dbReference>
<dbReference type="SUPFAM" id="SSF55048">
    <property type="entry name" value="Probable ACP-binding domain of malonyl-CoA ACP transacylase"/>
    <property type="match status" value="1"/>
</dbReference>
<dbReference type="PANTHER" id="PTHR43074">
    <property type="entry name" value="OMEGA-3 POLYUNSATURATED FATTY ACID SYNTHASE PFAB-RELATED"/>
    <property type="match status" value="1"/>
</dbReference>
<dbReference type="STRING" id="1513793.SAMN06296036_109195"/>
<evidence type="ECO:0000256" key="3">
    <source>
        <dbReference type="ARBA" id="ARBA00022679"/>
    </source>
</evidence>
<dbReference type="EMBL" id="FWZT01000009">
    <property type="protein sequence ID" value="SMF30762.1"/>
    <property type="molecule type" value="Genomic_DNA"/>
</dbReference>
<dbReference type="InterPro" id="IPR014043">
    <property type="entry name" value="Acyl_transferase_dom"/>
</dbReference>
<evidence type="ECO:0000256" key="4">
    <source>
        <dbReference type="PROSITE-ProRule" id="PRU01363"/>
    </source>
</evidence>